<dbReference type="InterPro" id="IPR037066">
    <property type="entry name" value="Plug_dom_sf"/>
</dbReference>
<keyword evidence="3 7" id="KW-1134">Transmembrane beta strand</keyword>
<dbReference type="Proteomes" id="UP000292424">
    <property type="component" value="Chromosome"/>
</dbReference>
<dbReference type="Pfam" id="PF13715">
    <property type="entry name" value="CarbopepD_reg_2"/>
    <property type="match status" value="1"/>
</dbReference>
<dbReference type="InterPro" id="IPR008969">
    <property type="entry name" value="CarboxyPept-like_regulatory"/>
</dbReference>
<evidence type="ECO:0000256" key="8">
    <source>
        <dbReference type="SAM" id="SignalP"/>
    </source>
</evidence>
<proteinExistence type="inferred from homology"/>
<evidence type="ECO:0000256" key="1">
    <source>
        <dbReference type="ARBA" id="ARBA00004571"/>
    </source>
</evidence>
<dbReference type="InterPro" id="IPR039426">
    <property type="entry name" value="TonB-dep_rcpt-like"/>
</dbReference>
<feature type="domain" description="TonB-dependent receptor plug" evidence="9">
    <location>
        <begin position="120"/>
        <end position="244"/>
    </location>
</feature>
<comment type="subcellular location">
    <subcellularLocation>
        <location evidence="1 7">Cell outer membrane</location>
        <topology evidence="1 7">Multi-pass membrane protein</topology>
    </subcellularLocation>
</comment>
<dbReference type="RefSeq" id="WP_131330070.1">
    <property type="nucleotide sequence ID" value="NZ_CP044016.1"/>
</dbReference>
<dbReference type="AlphaFoldDB" id="A0A5P2G010"/>
<keyword evidence="8" id="KW-0732">Signal</keyword>
<evidence type="ECO:0000256" key="3">
    <source>
        <dbReference type="ARBA" id="ARBA00022452"/>
    </source>
</evidence>
<evidence type="ECO:0000256" key="6">
    <source>
        <dbReference type="ARBA" id="ARBA00023237"/>
    </source>
</evidence>
<keyword evidence="6 7" id="KW-0998">Cell outer membrane</keyword>
<keyword evidence="2 7" id="KW-0813">Transport</keyword>
<sequence length="1071" mass="118108">MFTLKKRKTKQVCLLFIPLLYCSVVSAQSQNGITGTVKNDKGEVLAGATVKVLKTKTVILTDSSGNFTVNVKYLDNEFEISHIGYKTKIVKGDEINNIILSAQNSSLDDVVVVGYNTQSRRKVTAAVSSLSGDAIQDIPQLSFDQMLQGRLAGVNVLQSSGEPGAATKIVIRGSTNVDYGNANGGNTQPLYVIDGVIYDVNNMGTSYTYSNPLSVIDPNDIESIDVLKDASAAAIYGARGGNGVIIVKTRRAKSYKPQVTLNAYGGGTLNPKLIDVTTGNAERALKLKMLNSQLTYTDLQNGVIPIQLTDSLNSSFNNDVDWQGLLIENFAKVNSEELSLQGMFPGNNMYRFGISHYDEQGAVNGYGVSRIAPNLDLQLNPISKLSVGLTMQISSEKHTHGAGVSDNPYIFSPSNFPTSLAALSQSQLDLYSGKSSRYDDDKVFSMAGSLRLTDTLTKDLTITSTFGYNNFQEKYAYFSPEALNGIYNEANDITNSNPNWTWESYAQYNKHIGLNNLTLVGGYSAYKAMKYDATMYAYGIDVSNIYTVATVPSGSNLYANSTTATKTTQSYYGRVNYDYNGKYLFTGSLRRDASSIYSPDYRWGTFYSASLGWVMSDENFFQPLKHVVNFLKLRASYGVTGQDPGSWYAKYQSLYTDASSYGSTTGIIGGGAAYPYLTGTPSTYNGTTVVTPFPYVDNYVNSGIKSSNDVRWEKYPQLDFGMDWEMFNSRLSFSMDWYQKDADDKYLWQIPAESTTGYAYYSGNYVNVRNTGLELSVTSHNLKNTSAFQWITNFNISFDKNWVTKLPNGGRDIIYGAPWFRKTLTLGQPLFSYKIWKVDGVYATDQSVPTDPITGSKMTYFGTTLKGGDPKYVDQNGDYNINYDDQVNMNASPAPKVTGGLTNTFNYKGFSLTVFAMYSFGNKLLNGTLSDALNGSSYAAWGSVAGPAGVYSQYLNKFWQQSGDANATYPRLVYGTGSTQLDPWNVANSYFLRDGSYIRLQQIMLGYTFTSGLVRKWHLSALNVYGSFNNIYTWKKSKDLVDPSLYDNTTGSSNATYPNALKVNLGFRVTL</sequence>
<evidence type="ECO:0000256" key="4">
    <source>
        <dbReference type="ARBA" id="ARBA00022692"/>
    </source>
</evidence>
<dbReference type="KEGG" id="arac:E0W69_010790"/>
<keyword evidence="4 7" id="KW-0812">Transmembrane</keyword>
<dbReference type="Pfam" id="PF07715">
    <property type="entry name" value="Plug"/>
    <property type="match status" value="1"/>
</dbReference>
<evidence type="ECO:0000256" key="5">
    <source>
        <dbReference type="ARBA" id="ARBA00023136"/>
    </source>
</evidence>
<evidence type="ECO:0000313" key="10">
    <source>
        <dbReference type="EMBL" id="QES89124.1"/>
    </source>
</evidence>
<name>A0A5P2G010_9BACT</name>
<evidence type="ECO:0000256" key="7">
    <source>
        <dbReference type="PROSITE-ProRule" id="PRU01360"/>
    </source>
</evidence>
<comment type="similarity">
    <text evidence="7">Belongs to the TonB-dependent receptor family.</text>
</comment>
<dbReference type="OrthoDB" id="9768177at2"/>
<dbReference type="Gene3D" id="2.40.170.20">
    <property type="entry name" value="TonB-dependent receptor, beta-barrel domain"/>
    <property type="match status" value="1"/>
</dbReference>
<gene>
    <name evidence="10" type="ORF">E0W69_010790</name>
</gene>
<evidence type="ECO:0000313" key="11">
    <source>
        <dbReference type="Proteomes" id="UP000292424"/>
    </source>
</evidence>
<reference evidence="10 11" key="1">
    <citation type="submission" date="2019-09" db="EMBL/GenBank/DDBJ databases">
        <title>Complete genome sequence of Arachidicoccus sp. B3-10 isolated from apple orchard soil.</title>
        <authorList>
            <person name="Kim H.S."/>
            <person name="Han K.-I."/>
            <person name="Suh M.K."/>
            <person name="Lee K.C."/>
            <person name="Eom M.K."/>
            <person name="Kim J.-S."/>
            <person name="Kang S.W."/>
            <person name="Sin Y."/>
            <person name="Lee J.-S."/>
        </authorList>
    </citation>
    <scope>NUCLEOTIDE SEQUENCE [LARGE SCALE GENOMIC DNA]</scope>
    <source>
        <strain evidence="10 11">B3-10</strain>
    </source>
</reference>
<dbReference type="SUPFAM" id="SSF56935">
    <property type="entry name" value="Porins"/>
    <property type="match status" value="1"/>
</dbReference>
<dbReference type="InterPro" id="IPR023996">
    <property type="entry name" value="TonB-dep_OMP_SusC/RagA"/>
</dbReference>
<accession>A0A5P2G010</accession>
<dbReference type="InterPro" id="IPR023997">
    <property type="entry name" value="TonB-dep_OMP_SusC/RagA_CS"/>
</dbReference>
<dbReference type="SUPFAM" id="SSF49464">
    <property type="entry name" value="Carboxypeptidase regulatory domain-like"/>
    <property type="match status" value="1"/>
</dbReference>
<keyword evidence="5 7" id="KW-0472">Membrane</keyword>
<evidence type="ECO:0000259" key="9">
    <source>
        <dbReference type="Pfam" id="PF07715"/>
    </source>
</evidence>
<dbReference type="NCBIfam" id="TIGR04056">
    <property type="entry name" value="OMP_RagA_SusC"/>
    <property type="match status" value="1"/>
</dbReference>
<keyword evidence="11" id="KW-1185">Reference proteome</keyword>
<dbReference type="NCBIfam" id="TIGR04057">
    <property type="entry name" value="SusC_RagA_signa"/>
    <property type="match status" value="1"/>
</dbReference>
<feature type="chain" id="PRO_5024370351" evidence="8">
    <location>
        <begin position="28"/>
        <end position="1071"/>
    </location>
</feature>
<dbReference type="Gene3D" id="2.170.130.10">
    <property type="entry name" value="TonB-dependent receptor, plug domain"/>
    <property type="match status" value="1"/>
</dbReference>
<dbReference type="PROSITE" id="PS52016">
    <property type="entry name" value="TONB_DEPENDENT_REC_3"/>
    <property type="match status" value="1"/>
</dbReference>
<feature type="signal peptide" evidence="8">
    <location>
        <begin position="1"/>
        <end position="27"/>
    </location>
</feature>
<dbReference type="Gene3D" id="2.60.40.1120">
    <property type="entry name" value="Carboxypeptidase-like, regulatory domain"/>
    <property type="match status" value="1"/>
</dbReference>
<dbReference type="GO" id="GO:0009279">
    <property type="term" value="C:cell outer membrane"/>
    <property type="evidence" value="ECO:0007669"/>
    <property type="project" value="UniProtKB-SubCell"/>
</dbReference>
<dbReference type="InterPro" id="IPR012910">
    <property type="entry name" value="Plug_dom"/>
</dbReference>
<dbReference type="InterPro" id="IPR036942">
    <property type="entry name" value="Beta-barrel_TonB_sf"/>
</dbReference>
<organism evidence="10 11">
    <name type="scientific">Rhizosphaericola mali</name>
    <dbReference type="NCBI Taxonomy" id="2545455"/>
    <lineage>
        <taxon>Bacteria</taxon>
        <taxon>Pseudomonadati</taxon>
        <taxon>Bacteroidota</taxon>
        <taxon>Chitinophagia</taxon>
        <taxon>Chitinophagales</taxon>
        <taxon>Chitinophagaceae</taxon>
        <taxon>Rhizosphaericola</taxon>
    </lineage>
</organism>
<dbReference type="EMBL" id="CP044016">
    <property type="protein sequence ID" value="QES89124.1"/>
    <property type="molecule type" value="Genomic_DNA"/>
</dbReference>
<evidence type="ECO:0000256" key="2">
    <source>
        <dbReference type="ARBA" id="ARBA00022448"/>
    </source>
</evidence>
<protein>
    <submittedName>
        <fullName evidence="10">SusC/RagA family TonB-linked outer membrane protein</fullName>
    </submittedName>
</protein>